<sequence length="199" mass="23576">MGNSKNRIMLGFQDAVKKYFAFLEDQYGFRCNYSDLYIVKFSSGKVFLNIYHERISYEIYIVIGILPENYNNQLKANLSDILEMSGITNERTFYQASNKNDIYVVIKKLSDLVRIYANDALNGSIDYFKAILEERIQRQQNKLILQELKVAEKKANSAWDSKDYKKVVEIYYRFEKYLSLVQIKRLDYAKKMISEHMKD</sequence>
<dbReference type="Proteomes" id="UP001154312">
    <property type="component" value="Unassembled WGS sequence"/>
</dbReference>
<gene>
    <name evidence="1" type="ORF">L7E55_14775</name>
</gene>
<reference evidence="1" key="1">
    <citation type="submission" date="2022-02" db="EMBL/GenBank/DDBJ databases">
        <authorList>
            <person name="Leng L."/>
        </authorList>
    </citation>
    <scope>NUCLEOTIDE SEQUENCE</scope>
    <source>
        <strain evidence="1">JI</strain>
    </source>
</reference>
<comment type="caution">
    <text evidence="1">The sequence shown here is derived from an EMBL/GenBank/DDBJ whole genome shotgun (WGS) entry which is preliminary data.</text>
</comment>
<evidence type="ECO:0000313" key="2">
    <source>
        <dbReference type="Proteomes" id="UP001154312"/>
    </source>
</evidence>
<name>A0A9X4H3F7_9FIRM</name>
<dbReference type="AlphaFoldDB" id="A0A9X4H3F7"/>
<organism evidence="1 2">
    <name type="scientific">Pelotomaculum isophthalicicum JI</name>
    <dbReference type="NCBI Taxonomy" id="947010"/>
    <lineage>
        <taxon>Bacteria</taxon>
        <taxon>Bacillati</taxon>
        <taxon>Bacillota</taxon>
        <taxon>Clostridia</taxon>
        <taxon>Eubacteriales</taxon>
        <taxon>Desulfotomaculaceae</taxon>
        <taxon>Pelotomaculum</taxon>
    </lineage>
</organism>
<accession>A0A9X4H3F7</accession>
<keyword evidence="2" id="KW-1185">Reference proteome</keyword>
<dbReference type="EMBL" id="JAKOAV010000035">
    <property type="protein sequence ID" value="MDF9409600.1"/>
    <property type="molecule type" value="Genomic_DNA"/>
</dbReference>
<protein>
    <submittedName>
        <fullName evidence="1">Uncharacterized protein</fullName>
    </submittedName>
</protein>
<evidence type="ECO:0000313" key="1">
    <source>
        <dbReference type="EMBL" id="MDF9409600.1"/>
    </source>
</evidence>
<proteinExistence type="predicted"/>
<dbReference type="RefSeq" id="WP_277445091.1">
    <property type="nucleotide sequence ID" value="NZ_JAKOAV010000035.1"/>
</dbReference>